<proteinExistence type="predicted"/>
<feature type="region of interest" description="Disordered" evidence="1">
    <location>
        <begin position="60"/>
        <end position="115"/>
    </location>
</feature>
<reference evidence="2 3" key="1">
    <citation type="submission" date="2017-03" db="EMBL/GenBank/DDBJ databases">
        <title>Genomes of endolithic fungi from Antarctica.</title>
        <authorList>
            <person name="Coleine C."/>
            <person name="Masonjones S."/>
            <person name="Stajich J.E."/>
        </authorList>
    </citation>
    <scope>NUCLEOTIDE SEQUENCE [LARGE SCALE GENOMIC DNA]</scope>
    <source>
        <strain evidence="2 3">CCFEE 6315</strain>
    </source>
</reference>
<dbReference type="Proteomes" id="UP000308549">
    <property type="component" value="Unassembled WGS sequence"/>
</dbReference>
<dbReference type="EMBL" id="NAJL01000002">
    <property type="protein sequence ID" value="TKA33671.1"/>
    <property type="molecule type" value="Genomic_DNA"/>
</dbReference>
<feature type="compositionally biased region" description="Pro residues" evidence="1">
    <location>
        <begin position="69"/>
        <end position="94"/>
    </location>
</feature>
<comment type="caution">
    <text evidence="2">The sequence shown here is derived from an EMBL/GenBank/DDBJ whole genome shotgun (WGS) entry which is preliminary data.</text>
</comment>
<sequence>MRFLRTIISLKTSQNGGNPIYTTNTTTATITITTTNTTKMCGCGGLFSLAVRLLTKSRSGEQAPLLPAASPPPTALATPTSPPPSPPPPSPQPTAPMAIPGGEAGEGEDLGGFRVGALPRNIGQQLMFEWAEGLN</sequence>
<protein>
    <submittedName>
        <fullName evidence="2">Uncharacterized protein</fullName>
    </submittedName>
</protein>
<evidence type="ECO:0000313" key="2">
    <source>
        <dbReference type="EMBL" id="TKA33671.1"/>
    </source>
</evidence>
<evidence type="ECO:0000313" key="3">
    <source>
        <dbReference type="Proteomes" id="UP000308549"/>
    </source>
</evidence>
<accession>A0A4U0UDS4</accession>
<keyword evidence="3" id="KW-1185">Reference proteome</keyword>
<organism evidence="2 3">
    <name type="scientific">Salinomyces thailandicus</name>
    <dbReference type="NCBI Taxonomy" id="706561"/>
    <lineage>
        <taxon>Eukaryota</taxon>
        <taxon>Fungi</taxon>
        <taxon>Dikarya</taxon>
        <taxon>Ascomycota</taxon>
        <taxon>Pezizomycotina</taxon>
        <taxon>Dothideomycetes</taxon>
        <taxon>Dothideomycetidae</taxon>
        <taxon>Mycosphaerellales</taxon>
        <taxon>Teratosphaeriaceae</taxon>
        <taxon>Salinomyces</taxon>
    </lineage>
</organism>
<evidence type="ECO:0000256" key="1">
    <source>
        <dbReference type="SAM" id="MobiDB-lite"/>
    </source>
</evidence>
<gene>
    <name evidence="2" type="ORF">B0A50_00507</name>
</gene>
<name>A0A4U0UDS4_9PEZI</name>
<dbReference type="AlphaFoldDB" id="A0A4U0UDS4"/>